<sequence length="282" mass="32995">MPPVLQPYWKDPVLDMATKVWTTKKEEWIDDSPRLEDTAMLKRYAEVDSTIDEVNFRQDMMTKWKNEESGVTLKVRELPGRTRVLFLGTEEQWSQIPWDFWARIFQAIDHPIGYTLLYADPRPRVDPTSKDRELKAQDINGGFSYICHQEVVVIYRFEEATRVLLHELLHTACFDKEKSVEDLEAHTEAWTEVFLCALLSKGSSTKFNTLWRKQVAWMTEQANSLSIERNVNGPHDYAWRYMTGKMALLIAMGFLRGYKTSASVPTISLRFTTPEWDEEMVR</sequence>
<name>A0A6C0K6R6_9ZZZZ</name>
<protein>
    <submittedName>
        <fullName evidence="1">Uncharacterized protein</fullName>
    </submittedName>
</protein>
<reference evidence="1" key="1">
    <citation type="journal article" date="2020" name="Nature">
        <title>Giant virus diversity and host interactions through global metagenomics.</title>
        <authorList>
            <person name="Schulz F."/>
            <person name="Roux S."/>
            <person name="Paez-Espino D."/>
            <person name="Jungbluth S."/>
            <person name="Walsh D.A."/>
            <person name="Denef V.J."/>
            <person name="McMahon K.D."/>
            <person name="Konstantinidis K.T."/>
            <person name="Eloe-Fadrosh E.A."/>
            <person name="Kyrpides N.C."/>
            <person name="Woyke T."/>
        </authorList>
    </citation>
    <scope>NUCLEOTIDE SEQUENCE</scope>
    <source>
        <strain evidence="1">GVMAG-S-1101171-110</strain>
    </source>
</reference>
<organism evidence="1">
    <name type="scientific">viral metagenome</name>
    <dbReference type="NCBI Taxonomy" id="1070528"/>
    <lineage>
        <taxon>unclassified sequences</taxon>
        <taxon>metagenomes</taxon>
        <taxon>organismal metagenomes</taxon>
    </lineage>
</organism>
<dbReference type="EMBL" id="MN740799">
    <property type="protein sequence ID" value="QHU12407.1"/>
    <property type="molecule type" value="Genomic_DNA"/>
</dbReference>
<dbReference type="AlphaFoldDB" id="A0A6C0K6R6"/>
<accession>A0A6C0K6R6</accession>
<evidence type="ECO:0000313" key="1">
    <source>
        <dbReference type="EMBL" id="QHU12407.1"/>
    </source>
</evidence>
<proteinExistence type="predicted"/>